<feature type="coiled-coil region" evidence="6">
    <location>
        <begin position="170"/>
        <end position="197"/>
    </location>
</feature>
<protein>
    <recommendedName>
        <fullName evidence="5">GTPase HflX</fullName>
    </recommendedName>
    <alternativeName>
        <fullName evidence="5">GTP-binding protein HflX</fullName>
    </alternativeName>
</protein>
<dbReference type="Gene3D" id="3.40.50.11060">
    <property type="entry name" value="GTPase HflX, N-terminal domain"/>
    <property type="match status" value="1"/>
</dbReference>
<keyword evidence="5" id="KW-0963">Cytoplasm</keyword>
<dbReference type="InterPro" id="IPR025121">
    <property type="entry name" value="GTPase_HflX_N"/>
</dbReference>
<dbReference type="InterPro" id="IPR005225">
    <property type="entry name" value="Small_GTP-bd"/>
</dbReference>
<evidence type="ECO:0000256" key="6">
    <source>
        <dbReference type="SAM" id="Coils"/>
    </source>
</evidence>
<evidence type="ECO:0000256" key="2">
    <source>
        <dbReference type="ARBA" id="ARBA00022741"/>
    </source>
</evidence>
<evidence type="ECO:0000256" key="4">
    <source>
        <dbReference type="ARBA" id="ARBA00023134"/>
    </source>
</evidence>
<dbReference type="Gene3D" id="3.40.50.300">
    <property type="entry name" value="P-loop containing nucleotide triphosphate hydrolases"/>
    <property type="match status" value="1"/>
</dbReference>
<evidence type="ECO:0000313" key="8">
    <source>
        <dbReference type="EMBL" id="MBS2210104.1"/>
    </source>
</evidence>
<gene>
    <name evidence="5 8" type="primary">hflX</name>
    <name evidence="8" type="ORF">KEM09_01740</name>
</gene>
<dbReference type="Gene3D" id="6.10.250.2860">
    <property type="match status" value="1"/>
</dbReference>
<dbReference type="InterPro" id="IPR016496">
    <property type="entry name" value="GTPase_HflX"/>
</dbReference>
<dbReference type="InterPro" id="IPR030394">
    <property type="entry name" value="G_HFLX_dom"/>
</dbReference>
<feature type="domain" description="Hflx-type G" evidence="7">
    <location>
        <begin position="202"/>
        <end position="385"/>
    </location>
</feature>
<dbReference type="SUPFAM" id="SSF52540">
    <property type="entry name" value="P-loop containing nucleoside triphosphate hydrolases"/>
    <property type="match status" value="1"/>
</dbReference>
<accession>A0ABS5K518</accession>
<dbReference type="InterPro" id="IPR032305">
    <property type="entry name" value="GTP-bd_M"/>
</dbReference>
<dbReference type="InterPro" id="IPR006073">
    <property type="entry name" value="GTP-bd"/>
</dbReference>
<dbReference type="InterPro" id="IPR042108">
    <property type="entry name" value="GTPase_HflX_N_sf"/>
</dbReference>
<organism evidence="8 9">
    <name type="scientific">Carboxylicivirga mesophila</name>
    <dbReference type="NCBI Taxonomy" id="1166478"/>
    <lineage>
        <taxon>Bacteria</taxon>
        <taxon>Pseudomonadati</taxon>
        <taxon>Bacteroidota</taxon>
        <taxon>Bacteroidia</taxon>
        <taxon>Marinilabiliales</taxon>
        <taxon>Marinilabiliaceae</taxon>
        <taxon>Carboxylicivirga</taxon>
    </lineage>
</organism>
<dbReference type="HAMAP" id="MF_00900">
    <property type="entry name" value="GTPase_HflX"/>
    <property type="match status" value="1"/>
</dbReference>
<dbReference type="NCBIfam" id="TIGR03156">
    <property type="entry name" value="GTP_HflX"/>
    <property type="match status" value="1"/>
</dbReference>
<dbReference type="EMBL" id="JAGUCN010000001">
    <property type="protein sequence ID" value="MBS2210104.1"/>
    <property type="molecule type" value="Genomic_DNA"/>
</dbReference>
<dbReference type="PANTHER" id="PTHR10229:SF0">
    <property type="entry name" value="GTP-BINDING PROTEIN 6-RELATED"/>
    <property type="match status" value="1"/>
</dbReference>
<keyword evidence="4 5" id="KW-0342">GTP-binding</keyword>
<keyword evidence="9" id="KW-1185">Reference proteome</keyword>
<name>A0ABS5K518_9BACT</name>
<dbReference type="Proteomes" id="UP000721861">
    <property type="component" value="Unassembled WGS sequence"/>
</dbReference>
<dbReference type="Pfam" id="PF01926">
    <property type="entry name" value="MMR_HSR1"/>
    <property type="match status" value="1"/>
</dbReference>
<dbReference type="PROSITE" id="PS51705">
    <property type="entry name" value="G_HFLX"/>
    <property type="match status" value="1"/>
</dbReference>
<dbReference type="InterPro" id="IPR027417">
    <property type="entry name" value="P-loop_NTPase"/>
</dbReference>
<dbReference type="NCBIfam" id="TIGR00231">
    <property type="entry name" value="small_GTP"/>
    <property type="match status" value="1"/>
</dbReference>
<keyword evidence="2 5" id="KW-0547">Nucleotide-binding</keyword>
<comment type="similarity">
    <text evidence="5">Belongs to the TRAFAC class OBG-HflX-like GTPase superfamily. HflX GTPase family.</text>
</comment>
<comment type="subunit">
    <text evidence="5">Monomer. Associates with the 50S ribosomal subunit.</text>
</comment>
<comment type="caution">
    <text evidence="8">The sequence shown here is derived from an EMBL/GenBank/DDBJ whole genome shotgun (WGS) entry which is preliminary data.</text>
</comment>
<keyword evidence="3" id="KW-0460">Magnesium</keyword>
<evidence type="ECO:0000256" key="1">
    <source>
        <dbReference type="ARBA" id="ARBA00022723"/>
    </source>
</evidence>
<reference evidence="8 9" key="1">
    <citation type="journal article" date="2014" name="Int. J. Syst. Evol. Microbiol.">
        <title>Carboxylicivirga gen. nov. in the family Marinilabiliaceae with two novel species, Carboxylicivirga mesophila sp. nov. and Carboxylicivirga taeanensis sp. nov., and reclassification of Cytophaga fermentans as Saccharicrinis fermentans gen. nov., comb. nov.</title>
        <authorList>
            <person name="Yang S.H."/>
            <person name="Seo H.S."/>
            <person name="Woo J.H."/>
            <person name="Oh H.M."/>
            <person name="Jang H."/>
            <person name="Lee J.H."/>
            <person name="Kim S.J."/>
            <person name="Kwon K.K."/>
        </authorList>
    </citation>
    <scope>NUCLEOTIDE SEQUENCE [LARGE SCALE GENOMIC DNA]</scope>
    <source>
        <strain evidence="8 9">JCM 18290</strain>
    </source>
</reference>
<comment type="subcellular location">
    <subcellularLocation>
        <location evidence="5">Cytoplasm</location>
    </subcellularLocation>
    <text evidence="5">May associate with membranes.</text>
</comment>
<dbReference type="Pfam" id="PF13167">
    <property type="entry name" value="GTP-bdg_N"/>
    <property type="match status" value="1"/>
</dbReference>
<dbReference type="Pfam" id="PF16360">
    <property type="entry name" value="GTP-bdg_M"/>
    <property type="match status" value="1"/>
</dbReference>
<evidence type="ECO:0000256" key="3">
    <source>
        <dbReference type="ARBA" id="ARBA00022842"/>
    </source>
</evidence>
<dbReference type="RefSeq" id="WP_212224484.1">
    <property type="nucleotide sequence ID" value="NZ_JAGUCN010000001.1"/>
</dbReference>
<comment type="function">
    <text evidence="5">GTPase that associates with the 50S ribosomal subunit and may have a role during protein synthesis or ribosome biogenesis.</text>
</comment>
<proteinExistence type="inferred from homology"/>
<dbReference type="PANTHER" id="PTHR10229">
    <property type="entry name" value="GTP-BINDING PROTEIN HFLX"/>
    <property type="match status" value="1"/>
</dbReference>
<sequence>MIESPSSQKELEKVVLVAVKTPEVSMQQVNEYLDELAFLAETAGAIPFERFTQNLTMPDPKTFVGRGKLQEIIDFMKVHEVKTIIFDDELSPSQLRNLERELKVLVLDRTNLILDIFARRAQTAHAKTQVELAQYQYLLPRLTRMWTHLERQRGGIGMRGPGEKEIETDRRIIRDKIAKLKTDLKKIDQQMATQRQNRGKMVRVALVGYTNVGKSTLMNVLSKSEVFAENKLFATLDTTVRKVVVDNIPFLLADTVGFIRKLPHHLVESFKSTLDEVREADILLHVVDVSHPGFEQQIEVVTKTLNEIDNREKPSILVFNKVDAYEYTPKDEDDLTPKKRENYSLDDLKETWMGKQPDCIFISAKNKVNFVRFKQIIYDEVKKIHSQRFPFNDYLYNSYNQEGELE</sequence>
<dbReference type="CDD" id="cd01878">
    <property type="entry name" value="HflX"/>
    <property type="match status" value="1"/>
</dbReference>
<keyword evidence="6" id="KW-0175">Coiled coil</keyword>
<evidence type="ECO:0000313" key="9">
    <source>
        <dbReference type="Proteomes" id="UP000721861"/>
    </source>
</evidence>
<keyword evidence="1" id="KW-0479">Metal-binding</keyword>
<dbReference type="PIRSF" id="PIRSF006809">
    <property type="entry name" value="GTP-binding_hflX_prd"/>
    <property type="match status" value="1"/>
</dbReference>
<evidence type="ECO:0000256" key="5">
    <source>
        <dbReference type="HAMAP-Rule" id="MF_00900"/>
    </source>
</evidence>
<dbReference type="PRINTS" id="PR00326">
    <property type="entry name" value="GTP1OBG"/>
</dbReference>
<evidence type="ECO:0000259" key="7">
    <source>
        <dbReference type="PROSITE" id="PS51705"/>
    </source>
</evidence>